<keyword evidence="1" id="KW-0732">Signal</keyword>
<reference evidence="2" key="1">
    <citation type="submission" date="2023-01" db="EMBL/GenBank/DDBJ databases">
        <authorList>
            <person name="Van Ghelder C."/>
            <person name="Rancurel C."/>
        </authorList>
    </citation>
    <scope>NUCLEOTIDE SEQUENCE</scope>
    <source>
        <strain evidence="2">CNCM I-4278</strain>
    </source>
</reference>
<evidence type="ECO:0000256" key="1">
    <source>
        <dbReference type="SAM" id="SignalP"/>
    </source>
</evidence>
<protein>
    <submittedName>
        <fullName evidence="2">Uncharacterized protein</fullName>
    </submittedName>
</protein>
<gene>
    <name evidence="2" type="ORF">PDIGIT_LOCUS10490</name>
</gene>
<feature type="signal peptide" evidence="1">
    <location>
        <begin position="1"/>
        <end position="20"/>
    </location>
</feature>
<evidence type="ECO:0000313" key="2">
    <source>
        <dbReference type="EMBL" id="CAI6337378.1"/>
    </source>
</evidence>
<proteinExistence type="predicted"/>
<dbReference type="Proteomes" id="UP001152607">
    <property type="component" value="Unassembled WGS sequence"/>
</dbReference>
<name>A0A9W4UNB3_9PLEO</name>
<evidence type="ECO:0000313" key="3">
    <source>
        <dbReference type="Proteomes" id="UP001152607"/>
    </source>
</evidence>
<dbReference type="EMBL" id="CAOQHR010000007">
    <property type="protein sequence ID" value="CAI6337378.1"/>
    <property type="molecule type" value="Genomic_DNA"/>
</dbReference>
<dbReference type="AlphaFoldDB" id="A0A9W4UNB3"/>
<keyword evidence="3" id="KW-1185">Reference proteome</keyword>
<accession>A0A9W4UNB3</accession>
<dbReference type="OrthoDB" id="5337308at2759"/>
<sequence>MIFLFSLIFLASFLLTPAHTHLLHQRDFDPSKIADDAVWEKLKCKGAALLSSIHSSTNPQSIWKGDLKHELSTWGYKEGYASYINCDMKGYWGVETACKALGLDTRPKMMGGPNLCYNFQHYDAGAGVPASKQEYEVDGKKYRVTGAELQIAVNPSGGVIFQQYVTSPMTAAKDLWNRDPALNELPELRALSDIMWGAWNRDNPDVKKIRYFWVQGVGNTQTKAVIARSLKNVGKQLELWPGTTFGMDSDEGLAMLGRCISENLLGRLGAGSDDSRADHIGVGSANAACFGFFLGMHQAELGRLTIDKVQVFKSESSSNPDPDLLFYVQEDTG</sequence>
<organism evidence="2 3">
    <name type="scientific">Periconia digitata</name>
    <dbReference type="NCBI Taxonomy" id="1303443"/>
    <lineage>
        <taxon>Eukaryota</taxon>
        <taxon>Fungi</taxon>
        <taxon>Dikarya</taxon>
        <taxon>Ascomycota</taxon>
        <taxon>Pezizomycotina</taxon>
        <taxon>Dothideomycetes</taxon>
        <taxon>Pleosporomycetidae</taxon>
        <taxon>Pleosporales</taxon>
        <taxon>Massarineae</taxon>
        <taxon>Periconiaceae</taxon>
        <taxon>Periconia</taxon>
    </lineage>
</organism>
<comment type="caution">
    <text evidence="2">The sequence shown here is derived from an EMBL/GenBank/DDBJ whole genome shotgun (WGS) entry which is preliminary data.</text>
</comment>
<feature type="chain" id="PRO_5040723652" evidence="1">
    <location>
        <begin position="21"/>
        <end position="333"/>
    </location>
</feature>